<comment type="caution">
    <text evidence="1">The sequence shown here is derived from an EMBL/GenBank/DDBJ whole genome shotgun (WGS) entry which is preliminary data.</text>
</comment>
<reference evidence="1 2" key="1">
    <citation type="submission" date="2017-10" db="EMBL/GenBank/DDBJ databases">
        <title>Novel microbial diversity and functional potential in the marine mammal oral microbiome.</title>
        <authorList>
            <person name="Dudek N.K."/>
            <person name="Sun C.L."/>
            <person name="Burstein D."/>
            <person name="Kantor R.S."/>
            <person name="Aliaga Goltsman D.S."/>
            <person name="Bik E.M."/>
            <person name="Thomas B.C."/>
            <person name="Banfield J.F."/>
            <person name="Relman D.A."/>
        </authorList>
    </citation>
    <scope>NUCLEOTIDE SEQUENCE [LARGE SCALE GENOMIC DNA]</scope>
    <source>
        <strain evidence="1">DOLJORAL78_47_16</strain>
    </source>
</reference>
<dbReference type="Proteomes" id="UP000230821">
    <property type="component" value="Unassembled WGS sequence"/>
</dbReference>
<evidence type="ECO:0000313" key="1">
    <source>
        <dbReference type="EMBL" id="PIE34270.1"/>
    </source>
</evidence>
<dbReference type="AlphaFoldDB" id="A0A2G6KFV8"/>
<gene>
    <name evidence="1" type="ORF">CSA56_07735</name>
</gene>
<name>A0A2G6KFV8_9BACT</name>
<accession>A0A2G6KFV8</accession>
<proteinExistence type="predicted"/>
<protein>
    <submittedName>
        <fullName evidence="1">Uncharacterized protein</fullName>
    </submittedName>
</protein>
<organism evidence="1 2">
    <name type="scientific">candidate division KSB3 bacterium</name>
    <dbReference type="NCBI Taxonomy" id="2044937"/>
    <lineage>
        <taxon>Bacteria</taxon>
        <taxon>candidate division KSB3</taxon>
    </lineage>
</organism>
<dbReference type="EMBL" id="PDSK01000090">
    <property type="protein sequence ID" value="PIE34270.1"/>
    <property type="molecule type" value="Genomic_DNA"/>
</dbReference>
<sequence length="104" mass="11387">MAKNAPSMLSLFGGGPTSGIHCRLVEKLRDYYGLAKRPVTVPEPYQMLGQIDDDLKDTIGIDTVPLWGPGTLKTGIGESGRPHGGRMSWFLVRSIPRSIQMAIY</sequence>
<evidence type="ECO:0000313" key="2">
    <source>
        <dbReference type="Proteomes" id="UP000230821"/>
    </source>
</evidence>